<gene>
    <name evidence="1" type="ORF">rCG_43669</name>
</gene>
<protein>
    <submittedName>
        <fullName evidence="1">RCG43669</fullName>
    </submittedName>
</protein>
<evidence type="ECO:0000313" key="2">
    <source>
        <dbReference type="Proteomes" id="UP000234681"/>
    </source>
</evidence>
<dbReference type="Proteomes" id="UP000234681">
    <property type="component" value="Chromosome 9"/>
</dbReference>
<dbReference type="EMBL" id="CH473987">
    <property type="protein sequence ID" value="EDM18742.1"/>
    <property type="molecule type" value="Genomic_DNA"/>
</dbReference>
<sequence>MASLPRAMAPSQGNFCTALQRASLLGTCTYFPKVS</sequence>
<name>A6JIZ0_RAT</name>
<dbReference type="AlphaFoldDB" id="A6JIZ0"/>
<accession>A6JIZ0</accession>
<reference evidence="1 2" key="1">
    <citation type="submission" date="2005-09" db="EMBL/GenBank/DDBJ databases">
        <authorList>
            <person name="Mural R.J."/>
            <person name="Li P.W."/>
            <person name="Adams M.D."/>
            <person name="Amanatides P.G."/>
            <person name="Baden-Tillson H."/>
            <person name="Barnstead M."/>
            <person name="Chin S.H."/>
            <person name="Dew I."/>
            <person name="Evans C.A."/>
            <person name="Ferriera S."/>
            <person name="Flanigan M."/>
            <person name="Fosler C."/>
            <person name="Glodek A."/>
            <person name="Gu Z."/>
            <person name="Holt R.A."/>
            <person name="Jennings D."/>
            <person name="Kraft C.L."/>
            <person name="Lu F."/>
            <person name="Nguyen T."/>
            <person name="Nusskern D.R."/>
            <person name="Pfannkoch C.M."/>
            <person name="Sitter C."/>
            <person name="Sutton G.G."/>
            <person name="Venter J.C."/>
            <person name="Wang Z."/>
            <person name="Woodage T."/>
            <person name="Zheng X.H."/>
            <person name="Zhong F."/>
        </authorList>
    </citation>
    <scope>NUCLEOTIDE SEQUENCE [LARGE SCALE GENOMIC DNA]</scope>
    <source>
        <strain>BN</strain>
        <strain evidence="2">Sprague-Dawley</strain>
    </source>
</reference>
<organism evidence="1 2">
    <name type="scientific">Rattus norvegicus</name>
    <name type="common">Rat</name>
    <dbReference type="NCBI Taxonomy" id="10116"/>
    <lineage>
        <taxon>Eukaryota</taxon>
        <taxon>Metazoa</taxon>
        <taxon>Chordata</taxon>
        <taxon>Craniata</taxon>
        <taxon>Vertebrata</taxon>
        <taxon>Euteleostomi</taxon>
        <taxon>Mammalia</taxon>
        <taxon>Eutheria</taxon>
        <taxon>Euarchontoglires</taxon>
        <taxon>Glires</taxon>
        <taxon>Rodentia</taxon>
        <taxon>Myomorpha</taxon>
        <taxon>Muroidea</taxon>
        <taxon>Muridae</taxon>
        <taxon>Murinae</taxon>
        <taxon>Rattus</taxon>
    </lineage>
</organism>
<proteinExistence type="predicted"/>
<evidence type="ECO:0000313" key="1">
    <source>
        <dbReference type="EMBL" id="EDM18742.1"/>
    </source>
</evidence>